<evidence type="ECO:0000256" key="1">
    <source>
        <dbReference type="SAM" id="MobiDB-lite"/>
    </source>
</evidence>
<gene>
    <name evidence="3" type="ORF">GCWU000342_00400</name>
</gene>
<dbReference type="EMBL" id="ACIP02000001">
    <property type="protein sequence ID" value="EEP29050.1"/>
    <property type="molecule type" value="Genomic_DNA"/>
</dbReference>
<evidence type="ECO:0000313" key="4">
    <source>
        <dbReference type="Proteomes" id="UP000003494"/>
    </source>
</evidence>
<dbReference type="Proteomes" id="UP000003494">
    <property type="component" value="Unassembled WGS sequence"/>
</dbReference>
<dbReference type="InterPro" id="IPR053136">
    <property type="entry name" value="UTP_pyrophosphatase-like"/>
</dbReference>
<sequence length="212" mass="25226">MQIMWWNRKCTDANARTFDVIRSRRKSLAIEIQGNGDILVRAPLEISDRGILRFVRDHEDWIEKKLRELKRRQSDLEESEQGQGEKSAYSEEELRELTKRARKILREKTDHYARQMGAEVNRIAIRRQRSRWGSCSSKGNLNFNCLLMLCPDQVQDYVVVHELAHRFEMNHSAAFWQIVENYCPDYRGSRAWLKEHGGRLIARLPEKESRRR</sequence>
<comment type="caution">
    <text evidence="3">The sequence shown here is derived from an EMBL/GenBank/DDBJ whole genome shotgun (WGS) entry which is preliminary data.</text>
</comment>
<name>C4G8V3_9FIRM</name>
<dbReference type="Pfam" id="PF01863">
    <property type="entry name" value="YgjP-like"/>
    <property type="match status" value="1"/>
</dbReference>
<protein>
    <recommendedName>
        <fullName evidence="2">YgjP-like metallopeptidase domain-containing protein</fullName>
    </recommendedName>
</protein>
<reference evidence="3" key="1">
    <citation type="submission" date="2009-04" db="EMBL/GenBank/DDBJ databases">
        <authorList>
            <person name="Weinstock G."/>
            <person name="Sodergren E."/>
            <person name="Clifton S."/>
            <person name="Fulton L."/>
            <person name="Fulton B."/>
            <person name="Courtney L."/>
            <person name="Fronick C."/>
            <person name="Harrison M."/>
            <person name="Strong C."/>
            <person name="Farmer C."/>
            <person name="Delahaunty K."/>
            <person name="Markovic C."/>
            <person name="Hall O."/>
            <person name="Minx P."/>
            <person name="Tomlinson C."/>
            <person name="Mitreva M."/>
            <person name="Nelson J."/>
            <person name="Hou S."/>
            <person name="Wollam A."/>
            <person name="Pepin K.H."/>
            <person name="Johnson M."/>
            <person name="Bhonagiri V."/>
            <person name="Nash W.E."/>
            <person name="Warren W."/>
            <person name="Chinwalla A."/>
            <person name="Mardis E.R."/>
            <person name="Wilson R.K."/>
        </authorList>
    </citation>
    <scope>NUCLEOTIDE SEQUENCE [LARGE SCALE GENOMIC DNA]</scope>
    <source>
        <strain evidence="3">DSM 14600</strain>
    </source>
</reference>
<feature type="domain" description="YgjP-like metallopeptidase" evidence="2">
    <location>
        <begin position="90"/>
        <end position="196"/>
    </location>
</feature>
<evidence type="ECO:0000259" key="2">
    <source>
        <dbReference type="Pfam" id="PF01863"/>
    </source>
</evidence>
<organism evidence="3 4">
    <name type="scientific">Shuttleworthella satelles DSM 14600</name>
    <dbReference type="NCBI Taxonomy" id="626523"/>
    <lineage>
        <taxon>Bacteria</taxon>
        <taxon>Bacillati</taxon>
        <taxon>Bacillota</taxon>
        <taxon>Clostridia</taxon>
        <taxon>Lachnospirales</taxon>
        <taxon>Lachnospiraceae</taxon>
        <taxon>Shuttleworthella</taxon>
    </lineage>
</organism>
<dbReference type="STRING" id="626523.GCWU000342_00400"/>
<dbReference type="PANTHER" id="PTHR30399">
    <property type="entry name" value="UNCHARACTERIZED PROTEIN YGJP"/>
    <property type="match status" value="1"/>
</dbReference>
<evidence type="ECO:0000313" key="3">
    <source>
        <dbReference type="EMBL" id="EEP29050.1"/>
    </source>
</evidence>
<dbReference type="Gene3D" id="3.30.2010.10">
    <property type="entry name" value="Metalloproteases ('zincins'), catalytic domain"/>
    <property type="match status" value="1"/>
</dbReference>
<keyword evidence="4" id="KW-1185">Reference proteome</keyword>
<dbReference type="CDD" id="cd07344">
    <property type="entry name" value="M48_yhfN_like"/>
    <property type="match status" value="1"/>
</dbReference>
<dbReference type="HOGENOM" id="CLU_065947_2_2_9"/>
<dbReference type="eggNOG" id="COG1451">
    <property type="taxonomic scope" value="Bacteria"/>
</dbReference>
<dbReference type="AlphaFoldDB" id="C4G8V3"/>
<dbReference type="PANTHER" id="PTHR30399:SF1">
    <property type="entry name" value="UTP PYROPHOSPHATASE"/>
    <property type="match status" value="1"/>
</dbReference>
<feature type="region of interest" description="Disordered" evidence="1">
    <location>
        <begin position="73"/>
        <end position="93"/>
    </location>
</feature>
<dbReference type="InterPro" id="IPR002725">
    <property type="entry name" value="YgjP-like_metallopeptidase"/>
</dbReference>
<proteinExistence type="predicted"/>
<accession>C4G8V3</accession>